<evidence type="ECO:0000313" key="3">
    <source>
        <dbReference type="Proteomes" id="UP001294412"/>
    </source>
</evidence>
<evidence type="ECO:0000313" key="2">
    <source>
        <dbReference type="EMBL" id="MDY8108783.1"/>
    </source>
</evidence>
<gene>
    <name evidence="2" type="ORF">U0C82_06445</name>
</gene>
<feature type="transmembrane region" description="Helical" evidence="1">
    <location>
        <begin position="50"/>
        <end position="73"/>
    </location>
</feature>
<dbReference type="RefSeq" id="WP_322186255.1">
    <property type="nucleotide sequence ID" value="NZ_JAXLPB010000002.1"/>
</dbReference>
<reference evidence="2 3" key="1">
    <citation type="submission" date="2023-12" db="EMBL/GenBank/DDBJ databases">
        <title>Description of Novel Strain Fulvimarina sp. 2208YS6-2-32 isolated from Uroteuthis (Photololigo) edulis.</title>
        <authorList>
            <person name="Park J.-S."/>
        </authorList>
    </citation>
    <scope>NUCLEOTIDE SEQUENCE [LARGE SCALE GENOMIC DNA]</scope>
    <source>
        <strain evidence="2 3">2208YS6-2-32</strain>
    </source>
</reference>
<keyword evidence="1" id="KW-0812">Transmembrane</keyword>
<keyword evidence="3" id="KW-1185">Reference proteome</keyword>
<dbReference type="InterPro" id="IPR009937">
    <property type="entry name" value="Phage_holin_3_6"/>
</dbReference>
<feature type="transmembrane region" description="Helical" evidence="1">
    <location>
        <begin position="85"/>
        <end position="103"/>
    </location>
</feature>
<keyword evidence="1" id="KW-1133">Transmembrane helix</keyword>
<dbReference type="Proteomes" id="UP001294412">
    <property type="component" value="Unassembled WGS sequence"/>
</dbReference>
<keyword evidence="1" id="KW-0472">Membrane</keyword>
<name>A0ABU5I1D8_9HYPH</name>
<sequence>MTTNPNEPKSLPDLVIHALRETSELVQTETRLIRAELSDKVTQVQAAGGALAAGGICLLVALITLTGALVAAIAEIGEPNIGAGWAALIVGVALAILGAVLLMKGKKELEPGKLMPNRTADQLNKDVRLAKEQTR</sequence>
<organism evidence="2 3">
    <name type="scientific">Fulvimarina uroteuthidis</name>
    <dbReference type="NCBI Taxonomy" id="3098149"/>
    <lineage>
        <taxon>Bacteria</taxon>
        <taxon>Pseudomonadati</taxon>
        <taxon>Pseudomonadota</taxon>
        <taxon>Alphaproteobacteria</taxon>
        <taxon>Hyphomicrobiales</taxon>
        <taxon>Aurantimonadaceae</taxon>
        <taxon>Fulvimarina</taxon>
    </lineage>
</organism>
<dbReference type="EMBL" id="JAXLPB010000002">
    <property type="protein sequence ID" value="MDY8108783.1"/>
    <property type="molecule type" value="Genomic_DNA"/>
</dbReference>
<dbReference type="Pfam" id="PF07332">
    <property type="entry name" value="Phage_holin_3_6"/>
    <property type="match status" value="1"/>
</dbReference>
<proteinExistence type="predicted"/>
<accession>A0ABU5I1D8</accession>
<protein>
    <submittedName>
        <fullName evidence="2">Phage holin family protein</fullName>
    </submittedName>
</protein>
<comment type="caution">
    <text evidence="2">The sequence shown here is derived from an EMBL/GenBank/DDBJ whole genome shotgun (WGS) entry which is preliminary data.</text>
</comment>
<evidence type="ECO:0000256" key="1">
    <source>
        <dbReference type="SAM" id="Phobius"/>
    </source>
</evidence>